<dbReference type="PANTHER" id="PTHR45727:SF2">
    <property type="entry name" value="NPC INTRACELLULAR CHOLESTEROL TRANSPORTER 1"/>
    <property type="match status" value="1"/>
</dbReference>
<dbReference type="Proteomes" id="UP001552299">
    <property type="component" value="Unassembled WGS sequence"/>
</dbReference>
<dbReference type="EMBL" id="JANQDX010000002">
    <property type="protein sequence ID" value="KAL0927488.1"/>
    <property type="molecule type" value="Genomic_DNA"/>
</dbReference>
<name>A0ABD0VS02_DENTH</name>
<evidence type="ECO:0000313" key="2">
    <source>
        <dbReference type="Proteomes" id="UP001552299"/>
    </source>
</evidence>
<reference evidence="1 2" key="1">
    <citation type="journal article" date="2024" name="Plant Biotechnol. J.">
        <title>Dendrobium thyrsiflorum genome and its molecular insights into genes involved in important horticultural traits.</title>
        <authorList>
            <person name="Chen B."/>
            <person name="Wang J.Y."/>
            <person name="Zheng P.J."/>
            <person name="Li K.L."/>
            <person name="Liang Y.M."/>
            <person name="Chen X.F."/>
            <person name="Zhang C."/>
            <person name="Zhao X."/>
            <person name="He X."/>
            <person name="Zhang G.Q."/>
            <person name="Liu Z.J."/>
            <person name="Xu Q."/>
        </authorList>
    </citation>
    <scope>NUCLEOTIDE SEQUENCE [LARGE SCALE GENOMIC DNA]</scope>
    <source>
        <strain evidence="1">GZMU011</strain>
    </source>
</reference>
<protein>
    <submittedName>
        <fullName evidence="1">Uncharacterized protein</fullName>
    </submittedName>
</protein>
<dbReference type="AlphaFoldDB" id="A0ABD0VS02"/>
<dbReference type="PANTHER" id="PTHR45727">
    <property type="entry name" value="NPC INTRACELLULAR CHOLESTEROL TRANSPORTER 1"/>
    <property type="match status" value="1"/>
</dbReference>
<comment type="caution">
    <text evidence="1">The sequence shown here is derived from an EMBL/GenBank/DDBJ whole genome shotgun (WGS) entry which is preliminary data.</text>
</comment>
<organism evidence="1 2">
    <name type="scientific">Dendrobium thyrsiflorum</name>
    <name type="common">Pinecone-like raceme dendrobium</name>
    <name type="synonym">Orchid</name>
    <dbReference type="NCBI Taxonomy" id="117978"/>
    <lineage>
        <taxon>Eukaryota</taxon>
        <taxon>Viridiplantae</taxon>
        <taxon>Streptophyta</taxon>
        <taxon>Embryophyta</taxon>
        <taxon>Tracheophyta</taxon>
        <taxon>Spermatophyta</taxon>
        <taxon>Magnoliopsida</taxon>
        <taxon>Liliopsida</taxon>
        <taxon>Asparagales</taxon>
        <taxon>Orchidaceae</taxon>
        <taxon>Epidendroideae</taxon>
        <taxon>Malaxideae</taxon>
        <taxon>Dendrobiinae</taxon>
        <taxon>Dendrobium</taxon>
    </lineage>
</organism>
<proteinExistence type="predicted"/>
<accession>A0ABD0VS02</accession>
<sequence length="197" mass="21668">MAADKDPSVSQCDSNSLLNEITKASLVPESSFIAKPAASWLDDFLVWLSPKAFGCCCKFVNGSYCPPNDQFPCCQPNEDSCGISGACKDCTMCFHQSDLYEGRPSTAQFKEKLPWFLKASPSANYAKGGSGTYSSSIDLTGFDSGMIQASSFRTYHKPLSGQMDYVNAIKVARDFSSRVSDSLKIQIFPYSVYYIFF</sequence>
<gene>
    <name evidence="1" type="ORF">M5K25_001660</name>
</gene>
<evidence type="ECO:0000313" key="1">
    <source>
        <dbReference type="EMBL" id="KAL0927488.1"/>
    </source>
</evidence>
<keyword evidence="2" id="KW-1185">Reference proteome</keyword>